<gene>
    <name evidence="5" type="ORF">F8C90_10395</name>
</gene>
<evidence type="ECO:0000256" key="3">
    <source>
        <dbReference type="ARBA" id="ARBA00023163"/>
    </source>
</evidence>
<evidence type="ECO:0000313" key="5">
    <source>
        <dbReference type="EMBL" id="KAB1635671.1"/>
    </source>
</evidence>
<evidence type="ECO:0000256" key="2">
    <source>
        <dbReference type="ARBA" id="ARBA00023125"/>
    </source>
</evidence>
<evidence type="ECO:0000259" key="4">
    <source>
        <dbReference type="PROSITE" id="PS50987"/>
    </source>
</evidence>
<keyword evidence="3" id="KW-0804">Transcription</keyword>
<dbReference type="InterPro" id="IPR036390">
    <property type="entry name" value="WH_DNA-bd_sf"/>
</dbReference>
<dbReference type="NCBIfam" id="NF033788">
    <property type="entry name" value="HTH_metalloreg"/>
    <property type="match status" value="1"/>
</dbReference>
<dbReference type="Gene3D" id="1.10.10.10">
    <property type="entry name" value="Winged helix-like DNA-binding domain superfamily/Winged helix DNA-binding domain"/>
    <property type="match status" value="1"/>
</dbReference>
<dbReference type="Pfam" id="PF01022">
    <property type="entry name" value="HTH_5"/>
    <property type="match status" value="1"/>
</dbReference>
<dbReference type="Proteomes" id="UP000468668">
    <property type="component" value="Unassembled WGS sequence"/>
</dbReference>
<dbReference type="PROSITE" id="PS50987">
    <property type="entry name" value="HTH_ARSR_2"/>
    <property type="match status" value="1"/>
</dbReference>
<comment type="caution">
    <text evidence="5">The sequence shown here is derived from an EMBL/GenBank/DDBJ whole genome shotgun (WGS) entry which is preliminary data.</text>
</comment>
<dbReference type="AlphaFoldDB" id="A0A6N6NP93"/>
<dbReference type="SUPFAM" id="SSF46785">
    <property type="entry name" value="Winged helix' DNA-binding domain"/>
    <property type="match status" value="1"/>
</dbReference>
<dbReference type="PANTHER" id="PTHR43132">
    <property type="entry name" value="ARSENICAL RESISTANCE OPERON REPRESSOR ARSR-RELATED"/>
    <property type="match status" value="1"/>
</dbReference>
<dbReference type="SMART" id="SM00418">
    <property type="entry name" value="HTH_ARSR"/>
    <property type="match status" value="1"/>
</dbReference>
<sequence length="102" mass="11292">MEGDRITDIERNGGPMSDIDLAAAFKALGDPTRLAVYKAIRAQDDICACKILKGMDITQPTLSHHVKQLCNAGLVSCHKEGRWVHYTASREASEELSRFLSF</sequence>
<dbReference type="PRINTS" id="PR00778">
    <property type="entry name" value="HTHARSR"/>
</dbReference>
<dbReference type="PANTHER" id="PTHR43132:SF2">
    <property type="entry name" value="ARSENICAL RESISTANCE OPERON REPRESSOR ARSR-RELATED"/>
    <property type="match status" value="1"/>
</dbReference>
<dbReference type="InterPro" id="IPR036388">
    <property type="entry name" value="WH-like_DNA-bd_sf"/>
</dbReference>
<dbReference type="GO" id="GO:0003700">
    <property type="term" value="F:DNA-binding transcription factor activity"/>
    <property type="evidence" value="ECO:0007669"/>
    <property type="project" value="InterPro"/>
</dbReference>
<protein>
    <submittedName>
        <fullName evidence="5">Helix-turn-helix transcriptional regulator</fullName>
    </submittedName>
</protein>
<dbReference type="InterPro" id="IPR001845">
    <property type="entry name" value="HTH_ArsR_DNA-bd_dom"/>
</dbReference>
<dbReference type="InterPro" id="IPR051011">
    <property type="entry name" value="Metal_resp_trans_reg"/>
</dbReference>
<evidence type="ECO:0000313" key="6">
    <source>
        <dbReference type="Proteomes" id="UP000468668"/>
    </source>
</evidence>
<feature type="domain" description="HTH arsR-type" evidence="4">
    <location>
        <begin position="13"/>
        <end position="102"/>
    </location>
</feature>
<dbReference type="GO" id="GO:0003677">
    <property type="term" value="F:DNA binding"/>
    <property type="evidence" value="ECO:0007669"/>
    <property type="project" value="UniProtKB-KW"/>
</dbReference>
<evidence type="ECO:0000256" key="1">
    <source>
        <dbReference type="ARBA" id="ARBA00023015"/>
    </source>
</evidence>
<dbReference type="CDD" id="cd00090">
    <property type="entry name" value="HTH_ARSR"/>
    <property type="match status" value="1"/>
</dbReference>
<dbReference type="OrthoDB" id="3628603at2"/>
<reference evidence="5 6" key="1">
    <citation type="submission" date="2019-09" db="EMBL/GenBank/DDBJ databases">
        <title>Whole genome shotgun sequencing (WGS) of Ellagibacter isourolithinifaciens DSM 104140(T) and Adlercreutzia muris DSM 29508(T).</title>
        <authorList>
            <person name="Stoll D.A."/>
            <person name="Danylec N."/>
            <person name="Huch M."/>
        </authorList>
    </citation>
    <scope>NUCLEOTIDE SEQUENCE [LARGE SCALE GENOMIC DNA]</scope>
    <source>
        <strain evidence="5 6">DSM 104140</strain>
    </source>
</reference>
<keyword evidence="1" id="KW-0805">Transcription regulation</keyword>
<keyword evidence="6" id="KW-1185">Reference proteome</keyword>
<dbReference type="EMBL" id="WAJR01000043">
    <property type="protein sequence ID" value="KAB1635671.1"/>
    <property type="molecule type" value="Genomic_DNA"/>
</dbReference>
<organism evidence="5 6">
    <name type="scientific">Ellagibacter isourolithinifaciens</name>
    <dbReference type="NCBI Taxonomy" id="2137581"/>
    <lineage>
        <taxon>Bacteria</taxon>
        <taxon>Bacillati</taxon>
        <taxon>Actinomycetota</taxon>
        <taxon>Coriobacteriia</taxon>
        <taxon>Eggerthellales</taxon>
        <taxon>Eggerthellaceae</taxon>
        <taxon>Ellagibacter</taxon>
    </lineage>
</organism>
<proteinExistence type="predicted"/>
<accession>A0A6N6NP93</accession>
<dbReference type="InterPro" id="IPR011991">
    <property type="entry name" value="ArsR-like_HTH"/>
</dbReference>
<name>A0A6N6NP93_9ACTN</name>
<keyword evidence="2" id="KW-0238">DNA-binding</keyword>